<keyword evidence="4" id="KW-1185">Reference proteome</keyword>
<evidence type="ECO:0000313" key="2">
    <source>
        <dbReference type="EMBL" id="PNT66469.1"/>
    </source>
</evidence>
<reference evidence="2" key="2">
    <citation type="submission" date="2017-06" db="EMBL/GenBank/DDBJ databases">
        <title>WGS assembly of Brachypodium distachyon.</title>
        <authorList>
            <consortium name="The International Brachypodium Initiative"/>
            <person name="Lucas S."/>
            <person name="Harmon-Smith M."/>
            <person name="Lail K."/>
            <person name="Tice H."/>
            <person name="Grimwood J."/>
            <person name="Bruce D."/>
            <person name="Barry K."/>
            <person name="Shu S."/>
            <person name="Lindquist E."/>
            <person name="Wang M."/>
            <person name="Pitluck S."/>
            <person name="Vogel J.P."/>
            <person name="Garvin D.F."/>
            <person name="Mockler T.C."/>
            <person name="Schmutz J."/>
            <person name="Rokhsar D."/>
            <person name="Bevan M.W."/>
        </authorList>
    </citation>
    <scope>NUCLEOTIDE SEQUENCE</scope>
    <source>
        <strain evidence="2">Bd21</strain>
    </source>
</reference>
<sequence>MLQRQRVLVEVCAAGGRRGVVAGEGGAVGALAGRGTTAAGDAGRLRRARTRSGCQSGGWQQQGRSSWWGRWWRRWLARPAGALTVGLVAELTGELEHPPASGSADRTRPPLCACPFSAASSPPSSPPQPRPPPQSTKTEPRRESHPLRAHE</sequence>
<dbReference type="EMBL" id="CM000882">
    <property type="protein sequence ID" value="PNT66469.1"/>
    <property type="molecule type" value="Genomic_DNA"/>
</dbReference>
<feature type="compositionally biased region" description="Basic and acidic residues" evidence="1">
    <location>
        <begin position="138"/>
        <end position="151"/>
    </location>
</feature>
<feature type="compositionally biased region" description="Low complexity" evidence="1">
    <location>
        <begin position="109"/>
        <end position="122"/>
    </location>
</feature>
<evidence type="ECO:0000313" key="4">
    <source>
        <dbReference type="Proteomes" id="UP000008810"/>
    </source>
</evidence>
<proteinExistence type="predicted"/>
<feature type="region of interest" description="Disordered" evidence="1">
    <location>
        <begin position="95"/>
        <end position="151"/>
    </location>
</feature>
<name>A0A2K2CWR7_BRADI</name>
<reference evidence="3" key="3">
    <citation type="submission" date="2018-08" db="UniProtKB">
        <authorList>
            <consortium name="EnsemblPlants"/>
        </authorList>
    </citation>
    <scope>IDENTIFICATION</scope>
    <source>
        <strain evidence="3">cv. Bd21</strain>
    </source>
</reference>
<dbReference type="Proteomes" id="UP000008810">
    <property type="component" value="Chromosome 3"/>
</dbReference>
<reference evidence="2 3" key="1">
    <citation type="journal article" date="2010" name="Nature">
        <title>Genome sequencing and analysis of the model grass Brachypodium distachyon.</title>
        <authorList>
            <consortium name="International Brachypodium Initiative"/>
        </authorList>
    </citation>
    <scope>NUCLEOTIDE SEQUENCE [LARGE SCALE GENOMIC DNA]</scope>
    <source>
        <strain evidence="2 3">Bd21</strain>
    </source>
</reference>
<feature type="compositionally biased region" description="Pro residues" evidence="1">
    <location>
        <begin position="123"/>
        <end position="134"/>
    </location>
</feature>
<evidence type="ECO:0000313" key="3">
    <source>
        <dbReference type="EnsemblPlants" id="PNT66469"/>
    </source>
</evidence>
<dbReference type="AlphaFoldDB" id="A0A2K2CWR7"/>
<dbReference type="InParanoid" id="A0A2K2CWR7"/>
<evidence type="ECO:0000256" key="1">
    <source>
        <dbReference type="SAM" id="MobiDB-lite"/>
    </source>
</evidence>
<gene>
    <name evidence="2" type="ORF">BRADI_3g12699v3</name>
</gene>
<dbReference type="EnsemblPlants" id="PNT66469">
    <property type="protein sequence ID" value="PNT66469"/>
    <property type="gene ID" value="BRADI_3g12699v3"/>
</dbReference>
<accession>A0A2K2CWR7</accession>
<organism evidence="2">
    <name type="scientific">Brachypodium distachyon</name>
    <name type="common">Purple false brome</name>
    <name type="synonym">Trachynia distachya</name>
    <dbReference type="NCBI Taxonomy" id="15368"/>
    <lineage>
        <taxon>Eukaryota</taxon>
        <taxon>Viridiplantae</taxon>
        <taxon>Streptophyta</taxon>
        <taxon>Embryophyta</taxon>
        <taxon>Tracheophyta</taxon>
        <taxon>Spermatophyta</taxon>
        <taxon>Magnoliopsida</taxon>
        <taxon>Liliopsida</taxon>
        <taxon>Poales</taxon>
        <taxon>Poaceae</taxon>
        <taxon>BOP clade</taxon>
        <taxon>Pooideae</taxon>
        <taxon>Stipodae</taxon>
        <taxon>Brachypodieae</taxon>
        <taxon>Brachypodium</taxon>
    </lineage>
</organism>
<dbReference type="Gramene" id="PNT66469">
    <property type="protein sequence ID" value="PNT66469"/>
    <property type="gene ID" value="BRADI_3g12699v3"/>
</dbReference>
<protein>
    <submittedName>
        <fullName evidence="2 3">Uncharacterized protein</fullName>
    </submittedName>
</protein>